<dbReference type="EMBL" id="OA886090">
    <property type="protein sequence ID" value="CAD7282619.1"/>
    <property type="molecule type" value="Genomic_DNA"/>
</dbReference>
<dbReference type="GO" id="GO:0007635">
    <property type="term" value="P:chemosensory behavior"/>
    <property type="evidence" value="ECO:0007669"/>
    <property type="project" value="TreeGrafter"/>
</dbReference>
<keyword evidence="10" id="KW-1185">Reference proteome</keyword>
<feature type="transmembrane region" description="Helical" evidence="8">
    <location>
        <begin position="631"/>
        <end position="650"/>
    </location>
</feature>
<dbReference type="Gene3D" id="3.80.10.10">
    <property type="entry name" value="Ribonuclease Inhibitor"/>
    <property type="match status" value="1"/>
</dbReference>
<dbReference type="PANTHER" id="PTHR21143:SF104">
    <property type="entry name" value="GUSTATORY RECEPTOR 8A-RELATED"/>
    <property type="match status" value="1"/>
</dbReference>
<evidence type="ECO:0000313" key="10">
    <source>
        <dbReference type="Proteomes" id="UP000678499"/>
    </source>
</evidence>
<dbReference type="GO" id="GO:0030424">
    <property type="term" value="C:axon"/>
    <property type="evidence" value="ECO:0007669"/>
    <property type="project" value="TreeGrafter"/>
</dbReference>
<dbReference type="AlphaFoldDB" id="A0A7R9BY23"/>
<protein>
    <recommendedName>
        <fullName evidence="11">Gustatory receptor</fullName>
    </recommendedName>
</protein>
<keyword evidence="6" id="KW-0675">Receptor</keyword>
<dbReference type="PANTHER" id="PTHR21143">
    <property type="entry name" value="INVERTEBRATE GUSTATORY RECEPTOR"/>
    <property type="match status" value="1"/>
</dbReference>
<evidence type="ECO:0000256" key="1">
    <source>
        <dbReference type="ARBA" id="ARBA00004651"/>
    </source>
</evidence>
<dbReference type="GO" id="GO:0005886">
    <property type="term" value="C:plasma membrane"/>
    <property type="evidence" value="ECO:0007669"/>
    <property type="project" value="UniProtKB-SubCell"/>
</dbReference>
<accession>A0A7R9BY23</accession>
<feature type="region of interest" description="Disordered" evidence="7">
    <location>
        <begin position="1"/>
        <end position="67"/>
    </location>
</feature>
<evidence type="ECO:0000256" key="2">
    <source>
        <dbReference type="ARBA" id="ARBA00022475"/>
    </source>
</evidence>
<organism evidence="9">
    <name type="scientific">Notodromas monacha</name>
    <dbReference type="NCBI Taxonomy" id="399045"/>
    <lineage>
        <taxon>Eukaryota</taxon>
        <taxon>Metazoa</taxon>
        <taxon>Ecdysozoa</taxon>
        <taxon>Arthropoda</taxon>
        <taxon>Crustacea</taxon>
        <taxon>Oligostraca</taxon>
        <taxon>Ostracoda</taxon>
        <taxon>Podocopa</taxon>
        <taxon>Podocopida</taxon>
        <taxon>Cypridocopina</taxon>
        <taxon>Cypridoidea</taxon>
        <taxon>Cyprididae</taxon>
        <taxon>Notodromas</taxon>
    </lineage>
</organism>
<proteinExistence type="predicted"/>
<feature type="transmembrane region" description="Helical" evidence="8">
    <location>
        <begin position="351"/>
        <end position="375"/>
    </location>
</feature>
<feature type="transmembrane region" description="Helical" evidence="8">
    <location>
        <begin position="438"/>
        <end position="458"/>
    </location>
</feature>
<evidence type="ECO:0000256" key="5">
    <source>
        <dbReference type="ARBA" id="ARBA00023136"/>
    </source>
</evidence>
<feature type="compositionally biased region" description="Low complexity" evidence="7">
    <location>
        <begin position="30"/>
        <end position="43"/>
    </location>
</feature>
<keyword evidence="3 8" id="KW-0812">Transmembrane</keyword>
<dbReference type="GO" id="GO:0030425">
    <property type="term" value="C:dendrite"/>
    <property type="evidence" value="ECO:0007669"/>
    <property type="project" value="TreeGrafter"/>
</dbReference>
<evidence type="ECO:0000256" key="3">
    <source>
        <dbReference type="ARBA" id="ARBA00022692"/>
    </source>
</evidence>
<dbReference type="GO" id="GO:0008049">
    <property type="term" value="P:male courtship behavior"/>
    <property type="evidence" value="ECO:0007669"/>
    <property type="project" value="TreeGrafter"/>
</dbReference>
<evidence type="ECO:0000256" key="8">
    <source>
        <dbReference type="SAM" id="Phobius"/>
    </source>
</evidence>
<comment type="subcellular location">
    <subcellularLocation>
        <location evidence="1">Cell membrane</location>
        <topology evidence="1">Multi-pass membrane protein</topology>
    </subcellularLocation>
</comment>
<keyword evidence="5 8" id="KW-0472">Membrane</keyword>
<name>A0A7R9BY23_9CRUS</name>
<evidence type="ECO:0000256" key="6">
    <source>
        <dbReference type="ARBA" id="ARBA00023170"/>
    </source>
</evidence>
<evidence type="ECO:0008006" key="11">
    <source>
        <dbReference type="Google" id="ProtNLM"/>
    </source>
</evidence>
<sequence>MLKFLTKSNRAELKRLTKPRQNNLRKGMDDSQSSSDDSSNESNTDSEDNGATSDATSHTKENHRQEIKPEIAFQLEPDPNPGKQGTITNNKTYKQGKDFVVEITDGVLSLFGQDSLKCLEAKWISEAAQSVTKAKFQFIQHDDLVALYPKFREKFPNLVEFHFQETCLDRLGQLNGLAAFQKMHSLYISKEGNSIVQHPQWKLYAIYRLGCRGLKTINGKPVEPEDVTLAAEAFTHLSQLVFSCQSRDKILQLYCQVSAVLEPCEDQKKPGEEKVASAADKMTLAESTSPDLLQEAIGREALSYQPLPATRETALLKRSRAMNFMQNDHLSISWKDFIEEIGMTDNSSSTWAIGGFLFYSVISIGFIVCLCATIYKGKSIEKLGRMELNFLADAKKFGCEIKPKAGMVSLYLVILGFHGVVIWFYVVNGSSEDEPFLVGISQVTAFMHLGVYPTFIILKSKTATDYLGFLKDRAKILLKSRSHHKEIHCECIGILGAYRNCFKYSKVMSKACGIPIAITCLELFVTVVISLYGVLELANSSLSRKRLLDLVFHLVMSMYEAFLLLQMHHFADKLCEMDSKMRFKIQGAFKYQGKEEYNIDKEGQCQKVLEKILVHKAPAISAAGFFWLSKTMLPGMLGLLSTFLIILVQFKMSEEEPTDASPTAMTYAGL</sequence>
<feature type="transmembrane region" description="Helical" evidence="8">
    <location>
        <begin position="405"/>
        <end position="426"/>
    </location>
</feature>
<gene>
    <name evidence="9" type="ORF">NMOB1V02_LOCUS10241</name>
</gene>
<keyword evidence="4 8" id="KW-1133">Transmembrane helix</keyword>
<dbReference type="InterPro" id="IPR032675">
    <property type="entry name" value="LRR_dom_sf"/>
</dbReference>
<reference evidence="9" key="1">
    <citation type="submission" date="2020-11" db="EMBL/GenBank/DDBJ databases">
        <authorList>
            <person name="Tran Van P."/>
        </authorList>
    </citation>
    <scope>NUCLEOTIDE SEQUENCE</scope>
</reference>
<evidence type="ECO:0000313" key="9">
    <source>
        <dbReference type="EMBL" id="CAD7282619.1"/>
    </source>
</evidence>
<dbReference type="GO" id="GO:0050909">
    <property type="term" value="P:sensory perception of taste"/>
    <property type="evidence" value="ECO:0007669"/>
    <property type="project" value="InterPro"/>
</dbReference>
<feature type="compositionally biased region" description="Basic and acidic residues" evidence="7">
    <location>
        <begin position="57"/>
        <end position="67"/>
    </location>
</feature>
<dbReference type="EMBL" id="CAJPEX010004053">
    <property type="protein sequence ID" value="CAG0922771.1"/>
    <property type="molecule type" value="Genomic_DNA"/>
</dbReference>
<feature type="transmembrane region" description="Helical" evidence="8">
    <location>
        <begin position="512"/>
        <end position="535"/>
    </location>
</feature>
<dbReference type="Proteomes" id="UP000678499">
    <property type="component" value="Unassembled WGS sequence"/>
</dbReference>
<keyword evidence="2" id="KW-1003">Cell membrane</keyword>
<dbReference type="GO" id="GO:0043025">
    <property type="term" value="C:neuronal cell body"/>
    <property type="evidence" value="ECO:0007669"/>
    <property type="project" value="TreeGrafter"/>
</dbReference>
<evidence type="ECO:0000256" key="7">
    <source>
        <dbReference type="SAM" id="MobiDB-lite"/>
    </source>
</evidence>
<dbReference type="InterPro" id="IPR013604">
    <property type="entry name" value="7TM_chemorcpt"/>
</dbReference>
<dbReference type="OrthoDB" id="1939344at2759"/>
<dbReference type="Pfam" id="PF08395">
    <property type="entry name" value="7tm_7"/>
    <property type="match status" value="1"/>
</dbReference>
<evidence type="ECO:0000256" key="4">
    <source>
        <dbReference type="ARBA" id="ARBA00022989"/>
    </source>
</evidence>
<feature type="transmembrane region" description="Helical" evidence="8">
    <location>
        <begin position="547"/>
        <end position="565"/>
    </location>
</feature>